<dbReference type="AlphaFoldDB" id="A0A0C7G487"/>
<dbReference type="InterPro" id="IPR010049">
    <property type="entry name" value="MTA_SAH_Nsdase"/>
</dbReference>
<comment type="pathway">
    <text evidence="1">Amino-acid biosynthesis; L-methionine biosynthesis via salvage pathway; S-methyl-5-thio-alpha-D-ribose 1-phosphate from S-methyl-5'-thioadenosine (hydrolase route): step 1/2.</text>
</comment>
<dbReference type="EC" id="3.2.2.9" evidence="2"/>
<evidence type="ECO:0000256" key="2">
    <source>
        <dbReference type="ARBA" id="ARBA00011974"/>
    </source>
</evidence>
<dbReference type="GO" id="GO:0019509">
    <property type="term" value="P:L-methionine salvage from methylthioadenosine"/>
    <property type="evidence" value="ECO:0007669"/>
    <property type="project" value="UniProtKB-UniPathway"/>
</dbReference>
<dbReference type="GO" id="GO:0009164">
    <property type="term" value="P:nucleoside catabolic process"/>
    <property type="evidence" value="ECO:0007669"/>
    <property type="project" value="InterPro"/>
</dbReference>
<proteinExistence type="predicted"/>
<dbReference type="GO" id="GO:0019284">
    <property type="term" value="P:L-methionine salvage from S-adenosylmethionine"/>
    <property type="evidence" value="ECO:0007669"/>
    <property type="project" value="TreeGrafter"/>
</dbReference>
<dbReference type="EMBL" id="CEKZ01000003">
    <property type="protein sequence ID" value="CEQ02822.1"/>
    <property type="molecule type" value="Genomic_DNA"/>
</dbReference>
<dbReference type="UniPathway" id="UPA00904">
    <property type="reaction ID" value="UER00871"/>
</dbReference>
<dbReference type="GO" id="GO:0005829">
    <property type="term" value="C:cytosol"/>
    <property type="evidence" value="ECO:0007669"/>
    <property type="project" value="TreeGrafter"/>
</dbReference>
<keyword evidence="6" id="KW-0732">Signal</keyword>
<dbReference type="InterPro" id="IPR035994">
    <property type="entry name" value="Nucleoside_phosphorylase_sf"/>
</dbReference>
<dbReference type="RefSeq" id="WP_261290955.1">
    <property type="nucleotide sequence ID" value="NZ_CDNI01000003.1"/>
</dbReference>
<feature type="chain" id="PRO_5006553197" description="adenosylhomocysteine nucleosidase" evidence="6">
    <location>
        <begin position="27"/>
        <end position="262"/>
    </location>
</feature>
<evidence type="ECO:0000313" key="8">
    <source>
        <dbReference type="EMBL" id="CEQ02822.1"/>
    </source>
</evidence>
<evidence type="ECO:0000256" key="6">
    <source>
        <dbReference type="SAM" id="SignalP"/>
    </source>
</evidence>
<organism evidence="8 9">
    <name type="scientific">Paraclostridium sordellii</name>
    <name type="common">Clostridium sordellii</name>
    <dbReference type="NCBI Taxonomy" id="1505"/>
    <lineage>
        <taxon>Bacteria</taxon>
        <taxon>Bacillati</taxon>
        <taxon>Bacillota</taxon>
        <taxon>Clostridia</taxon>
        <taxon>Peptostreptococcales</taxon>
        <taxon>Peptostreptococcaceae</taxon>
        <taxon>Paraclostridium</taxon>
    </lineage>
</organism>
<name>A0A0C7G487_PARSO</name>
<evidence type="ECO:0000256" key="3">
    <source>
        <dbReference type="ARBA" id="ARBA00022605"/>
    </source>
</evidence>
<dbReference type="Pfam" id="PF01048">
    <property type="entry name" value="PNP_UDP_1"/>
    <property type="match status" value="1"/>
</dbReference>
<feature type="signal peptide" evidence="6">
    <location>
        <begin position="1"/>
        <end position="26"/>
    </location>
</feature>
<gene>
    <name evidence="8" type="primary">mtnN_1</name>
    <name evidence="8" type="ORF">R28058_05551</name>
</gene>
<dbReference type="NCBIfam" id="NF004079">
    <property type="entry name" value="PRK05584.1"/>
    <property type="match status" value="1"/>
</dbReference>
<dbReference type="InterPro" id="IPR000845">
    <property type="entry name" value="Nucleoside_phosphorylase_d"/>
</dbReference>
<dbReference type="PROSITE" id="PS51257">
    <property type="entry name" value="PROKAR_LIPOPROTEIN"/>
    <property type="match status" value="1"/>
</dbReference>
<dbReference type="PANTHER" id="PTHR46832">
    <property type="entry name" value="5'-METHYLTHIOADENOSINE/S-ADENOSYLHOMOCYSTEINE NUCLEOSIDASE"/>
    <property type="match status" value="1"/>
</dbReference>
<evidence type="ECO:0000256" key="4">
    <source>
        <dbReference type="ARBA" id="ARBA00022801"/>
    </source>
</evidence>
<keyword evidence="8" id="KW-0326">Glycosidase</keyword>
<dbReference type="GO" id="GO:0008930">
    <property type="term" value="F:methylthioadenosine nucleosidase activity"/>
    <property type="evidence" value="ECO:0007669"/>
    <property type="project" value="InterPro"/>
</dbReference>
<reference evidence="8 9" key="1">
    <citation type="submission" date="2015-01" db="EMBL/GenBank/DDBJ databases">
        <authorList>
            <person name="Aslett A.Martin."/>
            <person name="De Silva Nishadi"/>
        </authorList>
    </citation>
    <scope>NUCLEOTIDE SEQUENCE [LARGE SCALE GENOMIC DNA]</scope>
    <source>
        <strain evidence="8 9">R28058</strain>
    </source>
</reference>
<dbReference type="NCBIfam" id="TIGR01704">
    <property type="entry name" value="MTA_SAH-Nsdase"/>
    <property type="match status" value="1"/>
</dbReference>
<dbReference type="Proteomes" id="UP000049127">
    <property type="component" value="Unassembled WGS sequence"/>
</dbReference>
<dbReference type="CDD" id="cd09008">
    <property type="entry name" value="MTAN"/>
    <property type="match status" value="1"/>
</dbReference>
<sequence>MKKLIGICTVLLLISVTMFVGCTTKAEVKDDKVLGVIGAMEEEVEILKKKMDIKETKKVAGMQFYEGTMDGKNIVLVRSGVGKVNMAACTQILIDEFKVSALVNSGVAGTMDSKLNQGDIVISTDAVQHDFDTTVFGDPLGEISRLGVTFFKADKEMIDTAKKAAKNVSGLHITQGRVASGDQFVAGGEVANRIKENFGEVAAVEMEGASMAQVAYLNKVPFVILRSISDKANGEADLSYEEFLPIAAKNASTLLEEFIKLY</sequence>
<evidence type="ECO:0000256" key="1">
    <source>
        <dbReference type="ARBA" id="ARBA00004945"/>
    </source>
</evidence>
<evidence type="ECO:0000313" key="9">
    <source>
        <dbReference type="Proteomes" id="UP000049127"/>
    </source>
</evidence>
<dbReference type="Gene3D" id="3.40.50.1580">
    <property type="entry name" value="Nucleoside phosphorylase domain"/>
    <property type="match status" value="1"/>
</dbReference>
<accession>A0A0C7G487</accession>
<dbReference type="PANTHER" id="PTHR46832:SF1">
    <property type="entry name" value="5'-METHYLTHIOADENOSINE_S-ADENOSYLHOMOCYSTEINE NUCLEOSIDASE"/>
    <property type="match status" value="1"/>
</dbReference>
<keyword evidence="4 8" id="KW-0378">Hydrolase</keyword>
<dbReference type="GO" id="GO:0008782">
    <property type="term" value="F:adenosylhomocysteine nucleosidase activity"/>
    <property type="evidence" value="ECO:0007669"/>
    <property type="project" value="UniProtKB-EC"/>
</dbReference>
<dbReference type="SUPFAM" id="SSF53167">
    <property type="entry name" value="Purine and uridine phosphorylases"/>
    <property type="match status" value="1"/>
</dbReference>
<feature type="domain" description="Nucleoside phosphorylase" evidence="7">
    <location>
        <begin position="34"/>
        <end position="260"/>
    </location>
</feature>
<evidence type="ECO:0000259" key="7">
    <source>
        <dbReference type="Pfam" id="PF01048"/>
    </source>
</evidence>
<evidence type="ECO:0000256" key="5">
    <source>
        <dbReference type="ARBA" id="ARBA00023167"/>
    </source>
</evidence>
<keyword evidence="5" id="KW-0486">Methionine biosynthesis</keyword>
<keyword evidence="3" id="KW-0028">Amino-acid biosynthesis</keyword>
<protein>
    <recommendedName>
        <fullName evidence="2">adenosylhomocysteine nucleosidase</fullName>
        <ecNumber evidence="2">3.2.2.9</ecNumber>
    </recommendedName>
</protein>